<feature type="domain" description="RNase H type-1" evidence="1">
    <location>
        <begin position="30"/>
        <end position="138"/>
    </location>
</feature>
<proteinExistence type="predicted"/>
<comment type="caution">
    <text evidence="2">The sequence shown here is derived from an EMBL/GenBank/DDBJ whole genome shotgun (WGS) entry which is preliminary data.</text>
</comment>
<organism evidence="2 3">
    <name type="scientific">Lithospermum erythrorhizon</name>
    <name type="common">Purple gromwell</name>
    <name type="synonym">Lithospermum officinale var. erythrorhizon</name>
    <dbReference type="NCBI Taxonomy" id="34254"/>
    <lineage>
        <taxon>Eukaryota</taxon>
        <taxon>Viridiplantae</taxon>
        <taxon>Streptophyta</taxon>
        <taxon>Embryophyta</taxon>
        <taxon>Tracheophyta</taxon>
        <taxon>Spermatophyta</taxon>
        <taxon>Magnoliopsida</taxon>
        <taxon>eudicotyledons</taxon>
        <taxon>Gunneridae</taxon>
        <taxon>Pentapetalae</taxon>
        <taxon>asterids</taxon>
        <taxon>lamiids</taxon>
        <taxon>Boraginales</taxon>
        <taxon>Boraginaceae</taxon>
        <taxon>Boraginoideae</taxon>
        <taxon>Lithospermeae</taxon>
        <taxon>Lithospermum</taxon>
    </lineage>
</organism>
<accession>A0AAV3NJA8</accession>
<sequence>MELNCQVISSGPFKETIQKAVQQTKAFRHDEGATCVIGRDLTGSFVGTRYKLLQWVTSPLVAEAHALREGLHLAWELNCRRVELESDSKQLINMLNGEQRTSMEVETLVGDILFLAIHMNVKFQYVKRSINNPAYEVAYWDHGRTIEAEWLMMRAPDLACISPLS</sequence>
<dbReference type="CDD" id="cd06222">
    <property type="entry name" value="RNase_H_like"/>
    <property type="match status" value="1"/>
</dbReference>
<evidence type="ECO:0000259" key="1">
    <source>
        <dbReference type="Pfam" id="PF13456"/>
    </source>
</evidence>
<dbReference type="AlphaFoldDB" id="A0AAV3NJA8"/>
<dbReference type="InterPro" id="IPR053151">
    <property type="entry name" value="RNase_H-like"/>
</dbReference>
<dbReference type="InterPro" id="IPR036397">
    <property type="entry name" value="RNaseH_sf"/>
</dbReference>
<dbReference type="InterPro" id="IPR012337">
    <property type="entry name" value="RNaseH-like_sf"/>
</dbReference>
<dbReference type="InterPro" id="IPR002156">
    <property type="entry name" value="RNaseH_domain"/>
</dbReference>
<dbReference type="EMBL" id="BAABME010029880">
    <property type="protein sequence ID" value="GAA0138576.1"/>
    <property type="molecule type" value="Genomic_DNA"/>
</dbReference>
<dbReference type="PANTHER" id="PTHR47723">
    <property type="entry name" value="OS05G0353850 PROTEIN"/>
    <property type="match status" value="1"/>
</dbReference>
<dbReference type="Gene3D" id="3.30.420.10">
    <property type="entry name" value="Ribonuclease H-like superfamily/Ribonuclease H"/>
    <property type="match status" value="1"/>
</dbReference>
<evidence type="ECO:0000313" key="2">
    <source>
        <dbReference type="EMBL" id="GAA0138576.1"/>
    </source>
</evidence>
<dbReference type="Proteomes" id="UP001454036">
    <property type="component" value="Unassembled WGS sequence"/>
</dbReference>
<dbReference type="Pfam" id="PF13456">
    <property type="entry name" value="RVT_3"/>
    <property type="match status" value="1"/>
</dbReference>
<reference evidence="2 3" key="1">
    <citation type="submission" date="2024-01" db="EMBL/GenBank/DDBJ databases">
        <title>The complete chloroplast genome sequence of Lithospermum erythrorhizon: insights into the phylogenetic relationship among Boraginaceae species and the maternal lineages of purple gromwells.</title>
        <authorList>
            <person name="Okada T."/>
            <person name="Watanabe K."/>
        </authorList>
    </citation>
    <scope>NUCLEOTIDE SEQUENCE [LARGE SCALE GENOMIC DNA]</scope>
</reference>
<gene>
    <name evidence="2" type="ORF">LIER_42541</name>
</gene>
<protein>
    <recommendedName>
        <fullName evidence="1">RNase H type-1 domain-containing protein</fullName>
    </recommendedName>
</protein>
<dbReference type="InterPro" id="IPR044730">
    <property type="entry name" value="RNase_H-like_dom_plant"/>
</dbReference>
<dbReference type="GO" id="GO:0003676">
    <property type="term" value="F:nucleic acid binding"/>
    <property type="evidence" value="ECO:0007669"/>
    <property type="project" value="InterPro"/>
</dbReference>
<evidence type="ECO:0000313" key="3">
    <source>
        <dbReference type="Proteomes" id="UP001454036"/>
    </source>
</evidence>
<keyword evidence="3" id="KW-1185">Reference proteome</keyword>
<dbReference type="GO" id="GO:0004523">
    <property type="term" value="F:RNA-DNA hybrid ribonuclease activity"/>
    <property type="evidence" value="ECO:0007669"/>
    <property type="project" value="InterPro"/>
</dbReference>
<name>A0AAV3NJA8_LITER</name>
<dbReference type="SUPFAM" id="SSF53098">
    <property type="entry name" value="Ribonuclease H-like"/>
    <property type="match status" value="1"/>
</dbReference>
<dbReference type="PANTHER" id="PTHR47723:SF24">
    <property type="entry name" value="RNASE H TYPE-1 DOMAIN-CONTAINING PROTEIN"/>
    <property type="match status" value="1"/>
</dbReference>